<keyword evidence="1" id="KW-0547">Nucleotide-binding</keyword>
<organism evidence="6 7">
    <name type="scientific">Candidatus Kapaibacterium thiocyanatum</name>
    <dbReference type="NCBI Taxonomy" id="1895771"/>
    <lineage>
        <taxon>Bacteria</taxon>
        <taxon>Pseudomonadati</taxon>
        <taxon>Candidatus Kapaibacteriota</taxon>
        <taxon>Candidatus Kapaibacteriia</taxon>
        <taxon>Candidatus Kapaibacteriales</taxon>
        <taxon>Candidatus Kapaibacteriaceae</taxon>
        <taxon>Candidatus Kapaibacterium</taxon>
    </lineage>
</organism>
<dbReference type="SUPFAM" id="SSF46689">
    <property type="entry name" value="Homeodomain-like"/>
    <property type="match status" value="1"/>
</dbReference>
<proteinExistence type="predicted"/>
<evidence type="ECO:0000313" key="6">
    <source>
        <dbReference type="EMBL" id="OJX56335.1"/>
    </source>
</evidence>
<dbReference type="InterPro" id="IPR002078">
    <property type="entry name" value="Sigma_54_int"/>
</dbReference>
<dbReference type="InterPro" id="IPR025662">
    <property type="entry name" value="Sigma_54_int_dom_ATP-bd_1"/>
</dbReference>
<dbReference type="PANTHER" id="PTHR32071:SF121">
    <property type="entry name" value="SIGMA L-DEPENDENT TRANSCRIPTIONAL REGULATOR YQIR-RELATED"/>
    <property type="match status" value="1"/>
</dbReference>
<dbReference type="CDD" id="cd00009">
    <property type="entry name" value="AAA"/>
    <property type="match status" value="1"/>
</dbReference>
<reference evidence="6 7" key="1">
    <citation type="submission" date="2016-09" db="EMBL/GenBank/DDBJ databases">
        <title>Genome-resolved meta-omics ties microbial dynamics to process performance in biotechnology for thiocyanate degradation.</title>
        <authorList>
            <person name="Kantor R.S."/>
            <person name="Huddy R.J."/>
            <person name="Iyer R."/>
            <person name="Thomas B.C."/>
            <person name="Brown C.T."/>
            <person name="Anantharaman K."/>
            <person name="Tringe S."/>
            <person name="Hettich R.L."/>
            <person name="Harrison S.T."/>
            <person name="Banfield J.F."/>
        </authorList>
    </citation>
    <scope>NUCLEOTIDE SEQUENCE [LARGE SCALE GENOMIC DNA]</scope>
    <source>
        <strain evidence="6">59-99</strain>
    </source>
</reference>
<dbReference type="Pfam" id="PF02954">
    <property type="entry name" value="HTH_8"/>
    <property type="match status" value="1"/>
</dbReference>
<dbReference type="InterPro" id="IPR058031">
    <property type="entry name" value="AAA_lid_NorR"/>
</dbReference>
<evidence type="ECO:0000259" key="5">
    <source>
        <dbReference type="PROSITE" id="PS50045"/>
    </source>
</evidence>
<dbReference type="InterPro" id="IPR027417">
    <property type="entry name" value="P-loop_NTPase"/>
</dbReference>
<dbReference type="Gene3D" id="1.10.10.60">
    <property type="entry name" value="Homeodomain-like"/>
    <property type="match status" value="1"/>
</dbReference>
<evidence type="ECO:0000256" key="1">
    <source>
        <dbReference type="ARBA" id="ARBA00022741"/>
    </source>
</evidence>
<protein>
    <recommendedName>
        <fullName evidence="5">Sigma-54 factor interaction domain-containing protein</fullName>
    </recommendedName>
</protein>
<sequence length="398" mass="44328">MSTATRQVLRQIETRFGIVGESPVMVQAISRLLQVAPTDLTVLITGETGTGKEVFAHALHDLSNRKKQPFVSVNCGAIPETLLESELFGAEKGAFTGAVEQRKGFFEAAHKGTIFLDEIGEMPIGTQVKLLRILESGEFSRLGSSTNQKVDVRVTAATNRDLLYEVRQGRFRQDLFFRLNSVNIHLPPLRQHPDDIPLLVEYFARRAADKNGVSFEGIDDGAMSMLEAYRWQGNVRELRNVVETMVTLERGQHVTVEMLQRYLPADTEADDAPIAPAALMRIQEPQQATPSSADMQMLYRALLQVSTDVNEIKSVLRHLLSMNVPVDGEESSTALAVRKEAPRPAGVNHDGELNLQVLERRAIEAALRKTQGNRRDAAELLGISERTLYRKIDEYGLQ</sequence>
<feature type="domain" description="Sigma-54 factor interaction" evidence="5">
    <location>
        <begin position="18"/>
        <end position="247"/>
    </location>
</feature>
<evidence type="ECO:0000313" key="7">
    <source>
        <dbReference type="Proteomes" id="UP000184233"/>
    </source>
</evidence>
<dbReference type="InterPro" id="IPR002197">
    <property type="entry name" value="HTH_Fis"/>
</dbReference>
<dbReference type="PANTHER" id="PTHR32071">
    <property type="entry name" value="TRANSCRIPTIONAL REGULATORY PROTEIN"/>
    <property type="match status" value="1"/>
</dbReference>
<keyword evidence="3" id="KW-0805">Transcription regulation</keyword>
<evidence type="ECO:0000256" key="3">
    <source>
        <dbReference type="ARBA" id="ARBA00023015"/>
    </source>
</evidence>
<dbReference type="GO" id="GO:0006355">
    <property type="term" value="P:regulation of DNA-templated transcription"/>
    <property type="evidence" value="ECO:0007669"/>
    <property type="project" value="InterPro"/>
</dbReference>
<dbReference type="SMART" id="SM00382">
    <property type="entry name" value="AAA"/>
    <property type="match status" value="1"/>
</dbReference>
<dbReference type="STRING" id="1895771.BGO89_13455"/>
<dbReference type="PROSITE" id="PS00675">
    <property type="entry name" value="SIGMA54_INTERACT_1"/>
    <property type="match status" value="1"/>
</dbReference>
<dbReference type="GO" id="GO:0043565">
    <property type="term" value="F:sequence-specific DNA binding"/>
    <property type="evidence" value="ECO:0007669"/>
    <property type="project" value="InterPro"/>
</dbReference>
<name>A0A1M3KV88_9BACT</name>
<dbReference type="PROSITE" id="PS00676">
    <property type="entry name" value="SIGMA54_INTERACT_2"/>
    <property type="match status" value="1"/>
</dbReference>
<dbReference type="InterPro" id="IPR025943">
    <property type="entry name" value="Sigma_54_int_dom_ATP-bd_2"/>
</dbReference>
<dbReference type="Gene3D" id="3.40.50.300">
    <property type="entry name" value="P-loop containing nucleotide triphosphate hydrolases"/>
    <property type="match status" value="1"/>
</dbReference>
<dbReference type="AlphaFoldDB" id="A0A1M3KV88"/>
<comment type="caution">
    <text evidence="6">The sequence shown here is derived from an EMBL/GenBank/DDBJ whole genome shotgun (WGS) entry which is preliminary data.</text>
</comment>
<gene>
    <name evidence="6" type="ORF">BGO89_13455</name>
</gene>
<dbReference type="Pfam" id="PF00158">
    <property type="entry name" value="Sigma54_activat"/>
    <property type="match status" value="1"/>
</dbReference>
<dbReference type="InterPro" id="IPR009057">
    <property type="entry name" value="Homeodomain-like_sf"/>
</dbReference>
<accession>A0A1M3KV88</accession>
<dbReference type="PRINTS" id="PR01590">
    <property type="entry name" value="HTHFIS"/>
</dbReference>
<dbReference type="FunFam" id="3.40.50.300:FF:000006">
    <property type="entry name" value="DNA-binding transcriptional regulator NtrC"/>
    <property type="match status" value="1"/>
</dbReference>
<dbReference type="Gene3D" id="1.10.8.60">
    <property type="match status" value="1"/>
</dbReference>
<dbReference type="GO" id="GO:0005524">
    <property type="term" value="F:ATP binding"/>
    <property type="evidence" value="ECO:0007669"/>
    <property type="project" value="UniProtKB-KW"/>
</dbReference>
<dbReference type="InterPro" id="IPR003593">
    <property type="entry name" value="AAA+_ATPase"/>
</dbReference>
<evidence type="ECO:0000256" key="2">
    <source>
        <dbReference type="ARBA" id="ARBA00022840"/>
    </source>
</evidence>
<dbReference type="Pfam" id="PF25601">
    <property type="entry name" value="AAA_lid_14"/>
    <property type="match status" value="1"/>
</dbReference>
<dbReference type="Proteomes" id="UP000184233">
    <property type="component" value="Unassembled WGS sequence"/>
</dbReference>
<keyword evidence="2" id="KW-0067">ATP-binding</keyword>
<evidence type="ECO:0000256" key="4">
    <source>
        <dbReference type="ARBA" id="ARBA00023163"/>
    </source>
</evidence>
<dbReference type="EMBL" id="MKVH01000025">
    <property type="protein sequence ID" value="OJX56335.1"/>
    <property type="molecule type" value="Genomic_DNA"/>
</dbReference>
<dbReference type="PROSITE" id="PS50045">
    <property type="entry name" value="SIGMA54_INTERACT_4"/>
    <property type="match status" value="1"/>
</dbReference>
<dbReference type="SUPFAM" id="SSF52540">
    <property type="entry name" value="P-loop containing nucleoside triphosphate hydrolases"/>
    <property type="match status" value="1"/>
</dbReference>
<keyword evidence="4" id="KW-0804">Transcription</keyword>